<feature type="compositionally biased region" description="Pro residues" evidence="1">
    <location>
        <begin position="173"/>
        <end position="235"/>
    </location>
</feature>
<evidence type="ECO:0000313" key="3">
    <source>
        <dbReference type="EMBL" id="KAH6892974.1"/>
    </source>
</evidence>
<sequence length="260" mass="26539">MKLEFILLGLAMLVLAKPHAAPDLLKEDAPESSSTPPPPPPPPTGPPPTDTAPPPAGPAPTGQPPQGGPICECGFTYCAKVLMGMTKPWQQDQLSQAYCNTPKANCPDGKPGTPVNNALYICLCEEEDQKIGTHLELVCGCDNCLNVGPDFRGRCETPCVGPAHCNGGGGGGGPPPSQPPTPVPPPPTGEPAPPPPASEPAPPPPASEPAPPPPPAGDPPPPPPPPSGEPQPPPPESDDPNIGKGGEDGQKGRRYGRVWM</sequence>
<organism evidence="3 4">
    <name type="scientific">Thelonectria olida</name>
    <dbReference type="NCBI Taxonomy" id="1576542"/>
    <lineage>
        <taxon>Eukaryota</taxon>
        <taxon>Fungi</taxon>
        <taxon>Dikarya</taxon>
        <taxon>Ascomycota</taxon>
        <taxon>Pezizomycotina</taxon>
        <taxon>Sordariomycetes</taxon>
        <taxon>Hypocreomycetidae</taxon>
        <taxon>Hypocreales</taxon>
        <taxon>Nectriaceae</taxon>
        <taxon>Thelonectria</taxon>
    </lineage>
</organism>
<protein>
    <submittedName>
        <fullName evidence="3">Uncharacterized protein</fullName>
    </submittedName>
</protein>
<accession>A0A9P8W9G1</accession>
<comment type="caution">
    <text evidence="3">The sequence shown here is derived from an EMBL/GenBank/DDBJ whole genome shotgun (WGS) entry which is preliminary data.</text>
</comment>
<gene>
    <name evidence="3" type="ORF">B0T10DRAFT_546276</name>
</gene>
<evidence type="ECO:0000256" key="1">
    <source>
        <dbReference type="SAM" id="MobiDB-lite"/>
    </source>
</evidence>
<evidence type="ECO:0000256" key="2">
    <source>
        <dbReference type="SAM" id="SignalP"/>
    </source>
</evidence>
<evidence type="ECO:0000313" key="4">
    <source>
        <dbReference type="Proteomes" id="UP000777438"/>
    </source>
</evidence>
<keyword evidence="2" id="KW-0732">Signal</keyword>
<reference evidence="3 4" key="1">
    <citation type="journal article" date="2021" name="Nat. Commun.">
        <title>Genetic determinants of endophytism in the Arabidopsis root mycobiome.</title>
        <authorList>
            <person name="Mesny F."/>
            <person name="Miyauchi S."/>
            <person name="Thiergart T."/>
            <person name="Pickel B."/>
            <person name="Atanasova L."/>
            <person name="Karlsson M."/>
            <person name="Huettel B."/>
            <person name="Barry K.W."/>
            <person name="Haridas S."/>
            <person name="Chen C."/>
            <person name="Bauer D."/>
            <person name="Andreopoulos W."/>
            <person name="Pangilinan J."/>
            <person name="LaButti K."/>
            <person name="Riley R."/>
            <person name="Lipzen A."/>
            <person name="Clum A."/>
            <person name="Drula E."/>
            <person name="Henrissat B."/>
            <person name="Kohler A."/>
            <person name="Grigoriev I.V."/>
            <person name="Martin F.M."/>
            <person name="Hacquard S."/>
        </authorList>
    </citation>
    <scope>NUCLEOTIDE SEQUENCE [LARGE SCALE GENOMIC DNA]</scope>
    <source>
        <strain evidence="3 4">MPI-CAGE-CH-0241</strain>
    </source>
</reference>
<dbReference type="AlphaFoldDB" id="A0A9P8W9G1"/>
<feature type="compositionally biased region" description="Pro residues" evidence="1">
    <location>
        <begin position="35"/>
        <end position="64"/>
    </location>
</feature>
<dbReference type="EMBL" id="JAGPYM010000006">
    <property type="protein sequence ID" value="KAH6892974.1"/>
    <property type="molecule type" value="Genomic_DNA"/>
</dbReference>
<keyword evidence="4" id="KW-1185">Reference proteome</keyword>
<dbReference type="Proteomes" id="UP000777438">
    <property type="component" value="Unassembled WGS sequence"/>
</dbReference>
<feature type="region of interest" description="Disordered" evidence="1">
    <location>
        <begin position="169"/>
        <end position="260"/>
    </location>
</feature>
<name>A0A9P8W9G1_9HYPO</name>
<feature type="chain" id="PRO_5040177078" evidence="2">
    <location>
        <begin position="17"/>
        <end position="260"/>
    </location>
</feature>
<feature type="signal peptide" evidence="2">
    <location>
        <begin position="1"/>
        <end position="16"/>
    </location>
</feature>
<proteinExistence type="predicted"/>
<feature type="region of interest" description="Disordered" evidence="1">
    <location>
        <begin position="24"/>
        <end position="64"/>
    </location>
</feature>
<dbReference type="PRINTS" id="PR01217">
    <property type="entry name" value="PRICHEXTENSN"/>
</dbReference>
<dbReference type="OrthoDB" id="4867494at2759"/>